<dbReference type="GeneID" id="109474051"/>
<gene>
    <name evidence="4" type="primary">LOC109474051</name>
</gene>
<dbReference type="KEGG" id="bbel:109474051"/>
<dbReference type="PANTHER" id="PTHR15665:SF1">
    <property type="entry name" value="PROTEIN ASTEROID HOMOLOG 1"/>
    <property type="match status" value="1"/>
</dbReference>
<dbReference type="RefSeq" id="XP_019629825.1">
    <property type="nucleotide sequence ID" value="XM_019774266.1"/>
</dbReference>
<dbReference type="InterPro" id="IPR026832">
    <property type="entry name" value="Asteroid"/>
</dbReference>
<reference evidence="4" key="1">
    <citation type="submission" date="2025-08" db="UniProtKB">
        <authorList>
            <consortium name="RefSeq"/>
        </authorList>
    </citation>
    <scope>IDENTIFICATION</scope>
    <source>
        <tissue evidence="4">Gonad</tissue>
    </source>
</reference>
<dbReference type="SUPFAM" id="SSF88723">
    <property type="entry name" value="PIN domain-like"/>
    <property type="match status" value="1"/>
</dbReference>
<comment type="similarity">
    <text evidence="1">Belongs to the asteroid family.</text>
</comment>
<feature type="compositionally biased region" description="Low complexity" evidence="2">
    <location>
        <begin position="684"/>
        <end position="700"/>
    </location>
</feature>
<dbReference type="AlphaFoldDB" id="A0A6P4YK43"/>
<feature type="region of interest" description="Disordered" evidence="2">
    <location>
        <begin position="666"/>
        <end position="709"/>
    </location>
</feature>
<dbReference type="Gene3D" id="3.40.50.1010">
    <property type="entry name" value="5'-nuclease"/>
    <property type="match status" value="1"/>
</dbReference>
<evidence type="ECO:0000256" key="2">
    <source>
        <dbReference type="SAM" id="MobiDB-lite"/>
    </source>
</evidence>
<protein>
    <submittedName>
        <fullName evidence="4">Protein asteroid homolog 1-like</fullName>
    </submittedName>
</protein>
<proteinExistence type="inferred from homology"/>
<keyword evidence="3" id="KW-1185">Reference proteome</keyword>
<accession>A0A6P4YK43</accession>
<evidence type="ECO:0000313" key="3">
    <source>
        <dbReference type="Proteomes" id="UP000515135"/>
    </source>
</evidence>
<name>A0A6P4YK43_BRABE</name>
<dbReference type="PANTHER" id="PTHR15665">
    <property type="entry name" value="ASTEROID PROTEIN"/>
    <property type="match status" value="1"/>
</dbReference>
<evidence type="ECO:0000256" key="1">
    <source>
        <dbReference type="ARBA" id="ARBA00007398"/>
    </source>
</evidence>
<evidence type="ECO:0000313" key="4">
    <source>
        <dbReference type="RefSeq" id="XP_019629825.1"/>
    </source>
</evidence>
<dbReference type="OrthoDB" id="25987at2759"/>
<dbReference type="InterPro" id="IPR029060">
    <property type="entry name" value="PIN-like_dom_sf"/>
</dbReference>
<dbReference type="Proteomes" id="UP000515135">
    <property type="component" value="Unplaced"/>
</dbReference>
<sequence>MGIQGFTSFIEDNSHLFTDCQLCNTRVVIDGNNLCYRLYFDNGLDVKHGGEYGKFADLIKLFFNNLRTCHVEPYVIYDGAYESNDHKFTTTLERSRRRILLSETIARDGPGNLLPTLASAMFKQVVCSLGVCCAQCDYEADREVVMLANSWNCPVISVDSDFFIFNIRAGYIPLNHLYWRSVCKRKTQDQEDDTGSQEKVPYLKAQVYTVDNFCSSFDGLQVEMLPLLGTLMGNDYLPVTLFQPFYSQIKLPKGNNVFFSRRYARAYGVISWLQERESLEDALQRVLNVFKKSEREDYKMMIQSSMVVYTFFRSYLVDYFASGTLLCRLLTHDGYPLPDWVLQNIRQGAMPTMCLNALANHRVFLHTQIEDLTQPSANTCSLPIRVAIYNILLSHDESQVLQESPKSHKKSSRHSKEFCVEEYDRMGKDLKRTFIRPDYESTRYGCLPNLAGVSALCEEDRRTLLLEVLGVKAEDISQIPAGLQLTVAVVCYWIQHANPKVSFLHLYCLLLCFIRHDIQTCQDPLPAELLPEPTTSTSQQGKKGKQTWTPPKSWIPKTVSAFFDKFRKPSKTRSFDLEGVHGFAQFQSCMQYAMYLNKVACLPLPQPDLAGLFSGIFAHELYKEMKNKADVLGWIMSALGKTSQVAEEFYRLQTVVRQMVSEESFATRQQSKTARKKQKRRENSAASSSGYGEGSSSSSSVDNEDLKEQETSVDVVASCTLENKFAGLMSLDCDN</sequence>
<organism evidence="3 4">
    <name type="scientific">Branchiostoma belcheri</name>
    <name type="common">Amphioxus</name>
    <dbReference type="NCBI Taxonomy" id="7741"/>
    <lineage>
        <taxon>Eukaryota</taxon>
        <taxon>Metazoa</taxon>
        <taxon>Chordata</taxon>
        <taxon>Cephalochordata</taxon>
        <taxon>Leptocardii</taxon>
        <taxon>Amphioxiformes</taxon>
        <taxon>Branchiostomatidae</taxon>
        <taxon>Branchiostoma</taxon>
    </lineage>
</organism>